<evidence type="ECO:0000259" key="5">
    <source>
        <dbReference type="PROSITE" id="PS50865"/>
    </source>
</evidence>
<dbReference type="AlphaFoldDB" id="A0A067TQ95"/>
<keyword evidence="1" id="KW-0479">Metal-binding</keyword>
<evidence type="ECO:0000256" key="2">
    <source>
        <dbReference type="ARBA" id="ARBA00022771"/>
    </source>
</evidence>
<organism evidence="6 7">
    <name type="scientific">Galerina marginata (strain CBS 339.88)</name>
    <dbReference type="NCBI Taxonomy" id="685588"/>
    <lineage>
        <taxon>Eukaryota</taxon>
        <taxon>Fungi</taxon>
        <taxon>Dikarya</taxon>
        <taxon>Basidiomycota</taxon>
        <taxon>Agaricomycotina</taxon>
        <taxon>Agaricomycetes</taxon>
        <taxon>Agaricomycetidae</taxon>
        <taxon>Agaricales</taxon>
        <taxon>Agaricineae</taxon>
        <taxon>Strophariaceae</taxon>
        <taxon>Galerina</taxon>
    </lineage>
</organism>
<keyword evidence="2 4" id="KW-0863">Zinc-finger</keyword>
<dbReference type="Gene3D" id="6.10.140.2220">
    <property type="match status" value="1"/>
</dbReference>
<protein>
    <recommendedName>
        <fullName evidence="5">MYND-type domain-containing protein</fullName>
    </recommendedName>
</protein>
<accession>A0A067TQ95</accession>
<gene>
    <name evidence="6" type="ORF">GALMADRAFT_262717</name>
</gene>
<feature type="domain" description="MYND-type" evidence="5">
    <location>
        <begin position="414"/>
        <end position="459"/>
    </location>
</feature>
<dbReference type="Pfam" id="PF01753">
    <property type="entry name" value="zf-MYND"/>
    <property type="match status" value="1"/>
</dbReference>
<keyword evidence="7" id="KW-1185">Reference proteome</keyword>
<name>A0A067TQ95_GALM3</name>
<dbReference type="GO" id="GO:0008270">
    <property type="term" value="F:zinc ion binding"/>
    <property type="evidence" value="ECO:0007669"/>
    <property type="project" value="UniProtKB-KW"/>
</dbReference>
<dbReference type="HOGENOM" id="CLU_497001_0_0_1"/>
<dbReference type="InterPro" id="IPR011990">
    <property type="entry name" value="TPR-like_helical_dom_sf"/>
</dbReference>
<dbReference type="Gene3D" id="1.25.40.10">
    <property type="entry name" value="Tetratricopeptide repeat domain"/>
    <property type="match status" value="1"/>
</dbReference>
<dbReference type="PROSITE" id="PS50865">
    <property type="entry name" value="ZF_MYND_2"/>
    <property type="match status" value="1"/>
</dbReference>
<sequence>MSTEFVHLFNALSRKKVLPGGLKNLWHFDLRYIQLEPNPSHVVAIIHPESLIFHVEWLPITFPKESGITFFPELPKEAAPEVAKALLHAFAHGFSDHNSSSPNAPLNMAPWRLTTEDKNLASAVGDELKRLGVCPPELCRIGVSTQALNSKMQDRFDGYFHDLIVTVGIPQRVHPYVSIPQSIIFHFQRPSAISDTHVDETDERELGLAYISQIERSRPEMNMVGDFTERFYGRVDGLNTILTEKPTNIVKEVADGGDADAAYEYGVRLLYGFGCKYDRVLARKYLIKSISSPEASNELKCMAHGTLAEWYMSGHHIDTDWELFSRYILAAAHHTNMVALLYRLVSPPGAPPPFPVLSFGTKVFQYCVSEHPEMAYFFANAYKAWEDREAELNIERTRMMEKKMKNQSRYRCAADGCGIETDTGKMLSQCGGKCDMDKKPSYCSKECQKADWKTHKPFCKPGALSSAVKNAPFHSLDGGVIKIPITLPDGTTFLAESSDNDPKTLKELRDRLSKGEEPFAE</sequence>
<dbReference type="OrthoDB" id="432970at2759"/>
<dbReference type="SUPFAM" id="SSF144232">
    <property type="entry name" value="HIT/MYND zinc finger-like"/>
    <property type="match status" value="1"/>
</dbReference>
<keyword evidence="3" id="KW-0862">Zinc</keyword>
<evidence type="ECO:0000256" key="3">
    <source>
        <dbReference type="ARBA" id="ARBA00022833"/>
    </source>
</evidence>
<evidence type="ECO:0000313" key="7">
    <source>
        <dbReference type="Proteomes" id="UP000027222"/>
    </source>
</evidence>
<evidence type="ECO:0000256" key="4">
    <source>
        <dbReference type="PROSITE-ProRule" id="PRU00134"/>
    </source>
</evidence>
<reference evidence="7" key="1">
    <citation type="journal article" date="2014" name="Proc. Natl. Acad. Sci. U.S.A.">
        <title>Extensive sampling of basidiomycete genomes demonstrates inadequacy of the white-rot/brown-rot paradigm for wood decay fungi.</title>
        <authorList>
            <person name="Riley R."/>
            <person name="Salamov A.A."/>
            <person name="Brown D.W."/>
            <person name="Nagy L.G."/>
            <person name="Floudas D."/>
            <person name="Held B.W."/>
            <person name="Levasseur A."/>
            <person name="Lombard V."/>
            <person name="Morin E."/>
            <person name="Otillar R."/>
            <person name="Lindquist E.A."/>
            <person name="Sun H."/>
            <person name="LaButti K.M."/>
            <person name="Schmutz J."/>
            <person name="Jabbour D."/>
            <person name="Luo H."/>
            <person name="Baker S.E."/>
            <person name="Pisabarro A.G."/>
            <person name="Walton J.D."/>
            <person name="Blanchette R.A."/>
            <person name="Henrissat B."/>
            <person name="Martin F."/>
            <person name="Cullen D."/>
            <person name="Hibbett D.S."/>
            <person name="Grigoriev I.V."/>
        </authorList>
    </citation>
    <scope>NUCLEOTIDE SEQUENCE [LARGE SCALE GENOMIC DNA]</scope>
    <source>
        <strain evidence="7">CBS 339.88</strain>
    </source>
</reference>
<evidence type="ECO:0000313" key="6">
    <source>
        <dbReference type="EMBL" id="KDR84457.1"/>
    </source>
</evidence>
<proteinExistence type="predicted"/>
<dbReference type="EMBL" id="KL142368">
    <property type="protein sequence ID" value="KDR84457.1"/>
    <property type="molecule type" value="Genomic_DNA"/>
</dbReference>
<dbReference type="InterPro" id="IPR002893">
    <property type="entry name" value="Znf_MYND"/>
</dbReference>
<dbReference type="STRING" id="685588.A0A067TQ95"/>
<evidence type="ECO:0000256" key="1">
    <source>
        <dbReference type="ARBA" id="ARBA00022723"/>
    </source>
</evidence>
<dbReference type="SUPFAM" id="SSF81901">
    <property type="entry name" value="HCP-like"/>
    <property type="match status" value="1"/>
</dbReference>
<dbReference type="Proteomes" id="UP000027222">
    <property type="component" value="Unassembled WGS sequence"/>
</dbReference>